<keyword evidence="3" id="KW-1185">Reference proteome</keyword>
<protein>
    <recommendedName>
        <fullName evidence="4">ABC-2 family transporter protein</fullName>
    </recommendedName>
</protein>
<feature type="transmembrane region" description="Helical" evidence="1">
    <location>
        <begin position="128"/>
        <end position="146"/>
    </location>
</feature>
<feature type="transmembrane region" description="Helical" evidence="1">
    <location>
        <begin position="153"/>
        <end position="172"/>
    </location>
</feature>
<feature type="transmembrane region" description="Helical" evidence="1">
    <location>
        <begin position="51"/>
        <end position="69"/>
    </location>
</feature>
<reference evidence="2 3" key="1">
    <citation type="submission" date="2023-07" db="EMBL/GenBank/DDBJ databases">
        <title>Genomic Encyclopedia of Type Strains, Phase IV (KMG-IV): sequencing the most valuable type-strain genomes for metagenomic binning, comparative biology and taxonomic classification.</title>
        <authorList>
            <person name="Goeker M."/>
        </authorList>
    </citation>
    <scope>NUCLEOTIDE SEQUENCE [LARGE SCALE GENOMIC DNA]</scope>
    <source>
        <strain evidence="2 3">DSM 4006</strain>
    </source>
</reference>
<name>A0ABT9XHQ8_9BACL</name>
<evidence type="ECO:0000313" key="3">
    <source>
        <dbReference type="Proteomes" id="UP001232973"/>
    </source>
</evidence>
<comment type="caution">
    <text evidence="2">The sequence shown here is derived from an EMBL/GenBank/DDBJ whole genome shotgun (WGS) entry which is preliminary data.</text>
</comment>
<proteinExistence type="predicted"/>
<organism evidence="2 3">
    <name type="scientific">Alicyclobacillus cycloheptanicus</name>
    <dbReference type="NCBI Taxonomy" id="1457"/>
    <lineage>
        <taxon>Bacteria</taxon>
        <taxon>Bacillati</taxon>
        <taxon>Bacillota</taxon>
        <taxon>Bacilli</taxon>
        <taxon>Bacillales</taxon>
        <taxon>Alicyclobacillaceae</taxon>
        <taxon>Alicyclobacillus</taxon>
    </lineage>
</organism>
<keyword evidence="1" id="KW-0472">Membrane</keyword>
<keyword evidence="1" id="KW-1133">Transmembrane helix</keyword>
<gene>
    <name evidence="2" type="ORF">J2S03_001672</name>
</gene>
<evidence type="ECO:0000313" key="2">
    <source>
        <dbReference type="EMBL" id="MDQ0189825.1"/>
    </source>
</evidence>
<evidence type="ECO:0000256" key="1">
    <source>
        <dbReference type="SAM" id="Phobius"/>
    </source>
</evidence>
<feature type="transmembrane region" description="Helical" evidence="1">
    <location>
        <begin position="192"/>
        <end position="212"/>
    </location>
</feature>
<dbReference type="Proteomes" id="UP001232973">
    <property type="component" value="Unassembled WGS sequence"/>
</dbReference>
<feature type="transmembrane region" description="Helical" evidence="1">
    <location>
        <begin position="95"/>
        <end position="122"/>
    </location>
</feature>
<accession>A0ABT9XHQ8</accession>
<dbReference type="EMBL" id="JAUSTP010000011">
    <property type="protein sequence ID" value="MDQ0189825.1"/>
    <property type="molecule type" value="Genomic_DNA"/>
</dbReference>
<evidence type="ECO:0008006" key="4">
    <source>
        <dbReference type="Google" id="ProtNLM"/>
    </source>
</evidence>
<sequence>MDLVKLTLISLGVSILTNWLFAANGIISSKLTTSYVLFLMYGSVKNFPENWIYWIFICFGYLIILQIVWKSNVHMFEVYQVLRHRNVRVYWRTKLIAGFLVTLCYVICWLATTYIFCVLLHARSVWDLNWIALLACIVFNLYLHALIWLTLRLYVSIQVGLIVVAFLFYAGVRLVFPYVPLYYAMVNNLHQWLVPTLGVELIAIWGLALCIMRHRLNHDFY</sequence>
<keyword evidence="1" id="KW-0812">Transmembrane</keyword>